<keyword evidence="4" id="KW-1185">Reference proteome</keyword>
<reference evidence="3 4" key="1">
    <citation type="submission" date="2020-08" db="EMBL/GenBank/DDBJ databases">
        <title>Novel species isolated from subtropical streams in China.</title>
        <authorList>
            <person name="Lu H."/>
        </authorList>
    </citation>
    <scope>NUCLEOTIDE SEQUENCE [LARGE SCALE GENOMIC DNA]</scope>
    <source>
        <strain evidence="3 4">CY18W</strain>
    </source>
</reference>
<dbReference type="PANTHER" id="PTHR46615:SF1">
    <property type="entry name" value="ARYLSULFATASE K"/>
    <property type="match status" value="1"/>
</dbReference>
<dbReference type="CDD" id="cd16035">
    <property type="entry name" value="sulfatase_like"/>
    <property type="match status" value="1"/>
</dbReference>
<dbReference type="SUPFAM" id="SSF53649">
    <property type="entry name" value="Alkaline phosphatase-like"/>
    <property type="match status" value="1"/>
</dbReference>
<feature type="domain" description="Sulfatase N-terminal" evidence="2">
    <location>
        <begin position="56"/>
        <end position="419"/>
    </location>
</feature>
<dbReference type="EMBL" id="JACOGF010000002">
    <property type="protein sequence ID" value="MBC3916643.1"/>
    <property type="molecule type" value="Genomic_DNA"/>
</dbReference>
<accession>A0ABR6ZM64</accession>
<sequence>MTNQENNISRRKVLAAMASVGLGATIGAAADKQQRPRSIPNVPGAMSAGGLRQRRPNILLIVNDQLRHWQDLPSGLGLSAHEMLLEQGTGMTNFHANTTPCSPSRSNMYFGQHTQHTQMTANVDAPPSFPQLADGLPSLGHLLRAQGYYTAYKGKWHLSHLRADPGLVYGPYPTTENALEPYGFSDYNADGDPHGSTWTGYRYDGQIASNAVQWLGSKGREMRNMRDKQPWFLAVNFVNPHDVMYVSTGDKQLASRQQRNMLSPLSAPPTGGVYDKNWDLPLPDSYYQDQLNGKPWATTSYMNMCNWLYGHMDPDDEAAWRAYQSYYFNCVRDVDSHAMTVLQALKNLGMDKDTIVIYTSDHGEMAGAHKLRQKGPFMYKENMRLPFIVRHPDVAGGRMTNALGSHIDLVPTILGMAGVDARATAEKYPYLKGIDISAAISTAGASTERDRKGILFNYGVPLYMDPEFTRKGAKTGKTYSRLSSLFIGFESGQFLPSLDNPALFRGIHDGRYKFARYFKPSDHHQPRDWQNLSTRNQLELYDTQTDPNEITNMAANPEQHKDLLLDLNKRLNTLITAEVGADLGRELPGPAFLYHQGVKA</sequence>
<feature type="region of interest" description="Disordered" evidence="1">
    <location>
        <begin position="29"/>
        <end position="49"/>
    </location>
</feature>
<dbReference type="PROSITE" id="PS51318">
    <property type="entry name" value="TAT"/>
    <property type="match status" value="1"/>
</dbReference>
<organism evidence="3 4">
    <name type="scientific">Undibacterium hunanense</name>
    <dbReference type="NCBI Taxonomy" id="2762292"/>
    <lineage>
        <taxon>Bacteria</taxon>
        <taxon>Pseudomonadati</taxon>
        <taxon>Pseudomonadota</taxon>
        <taxon>Betaproteobacteria</taxon>
        <taxon>Burkholderiales</taxon>
        <taxon>Oxalobacteraceae</taxon>
        <taxon>Undibacterium</taxon>
    </lineage>
</organism>
<dbReference type="InterPro" id="IPR000917">
    <property type="entry name" value="Sulfatase_N"/>
</dbReference>
<name>A0ABR6ZM64_9BURK</name>
<protein>
    <submittedName>
        <fullName evidence="3">Sulfatase-like hydrolase/transferase</fullName>
    </submittedName>
</protein>
<evidence type="ECO:0000313" key="4">
    <source>
        <dbReference type="Proteomes" id="UP000650424"/>
    </source>
</evidence>
<evidence type="ECO:0000313" key="3">
    <source>
        <dbReference type="EMBL" id="MBC3916643.1"/>
    </source>
</evidence>
<evidence type="ECO:0000256" key="1">
    <source>
        <dbReference type="SAM" id="MobiDB-lite"/>
    </source>
</evidence>
<proteinExistence type="predicted"/>
<dbReference type="Proteomes" id="UP000650424">
    <property type="component" value="Unassembled WGS sequence"/>
</dbReference>
<gene>
    <name evidence="3" type="ORF">H8L32_04015</name>
</gene>
<dbReference type="InterPro" id="IPR006311">
    <property type="entry name" value="TAT_signal"/>
</dbReference>
<dbReference type="InterPro" id="IPR051849">
    <property type="entry name" value="GAG-degrading_sulfatase"/>
</dbReference>
<dbReference type="Gene3D" id="3.40.720.10">
    <property type="entry name" value="Alkaline Phosphatase, subunit A"/>
    <property type="match status" value="1"/>
</dbReference>
<dbReference type="Pfam" id="PF00884">
    <property type="entry name" value="Sulfatase"/>
    <property type="match status" value="1"/>
</dbReference>
<evidence type="ECO:0000259" key="2">
    <source>
        <dbReference type="Pfam" id="PF00884"/>
    </source>
</evidence>
<dbReference type="InterPro" id="IPR017850">
    <property type="entry name" value="Alkaline_phosphatase_core_sf"/>
</dbReference>
<dbReference type="RefSeq" id="WP_186945893.1">
    <property type="nucleotide sequence ID" value="NZ_JACOGF010000002.1"/>
</dbReference>
<dbReference type="PANTHER" id="PTHR46615">
    <property type="entry name" value="ARYLSULFATASE K"/>
    <property type="match status" value="1"/>
</dbReference>
<comment type="caution">
    <text evidence="3">The sequence shown here is derived from an EMBL/GenBank/DDBJ whole genome shotgun (WGS) entry which is preliminary data.</text>
</comment>